<evidence type="ECO:0000256" key="1">
    <source>
        <dbReference type="SAM" id="MobiDB-lite"/>
    </source>
</evidence>
<dbReference type="RefSeq" id="WP_378559651.1">
    <property type="nucleotide sequence ID" value="NZ_JBHSDL010000013.1"/>
</dbReference>
<keyword evidence="3" id="KW-1185">Reference proteome</keyword>
<dbReference type="Proteomes" id="UP001595844">
    <property type="component" value="Unassembled WGS sequence"/>
</dbReference>
<protein>
    <submittedName>
        <fullName evidence="2">Uncharacterized protein</fullName>
    </submittedName>
</protein>
<feature type="region of interest" description="Disordered" evidence="1">
    <location>
        <begin position="1"/>
        <end position="20"/>
    </location>
</feature>
<feature type="region of interest" description="Disordered" evidence="1">
    <location>
        <begin position="186"/>
        <end position="207"/>
    </location>
</feature>
<evidence type="ECO:0000313" key="2">
    <source>
        <dbReference type="EMBL" id="MFC4374507.1"/>
    </source>
</evidence>
<dbReference type="EMBL" id="JBHSDL010000013">
    <property type="protein sequence ID" value="MFC4374507.1"/>
    <property type="molecule type" value="Genomic_DNA"/>
</dbReference>
<gene>
    <name evidence="2" type="ORF">ACFO5K_10370</name>
</gene>
<sequence length="207" mass="22699">MTEQRFDDTRSRAGAGHRGAAHTVLGRRLAAADREDHARLAVAAEFYPRGLAHYARAELTFLGWEIDRGVLHPDTGSPWWRALNDRLLTDKMEAGLGASASRTLSPSSRHWQRFLAAPSASNWYLAHNHSIVAGYLEHEHLARSEPAAERLMMNVTLARVLFAHLLVQRPMLAAGVWGLRCATPPTRAGGRSGSSSTCTTCSHAATR</sequence>
<name>A0ABV8VI80_9NOCA</name>
<feature type="compositionally biased region" description="Basic and acidic residues" evidence="1">
    <location>
        <begin position="1"/>
        <end position="11"/>
    </location>
</feature>
<organism evidence="2 3">
    <name type="scientific">Nocardia halotolerans</name>
    <dbReference type="NCBI Taxonomy" id="1755878"/>
    <lineage>
        <taxon>Bacteria</taxon>
        <taxon>Bacillati</taxon>
        <taxon>Actinomycetota</taxon>
        <taxon>Actinomycetes</taxon>
        <taxon>Mycobacteriales</taxon>
        <taxon>Nocardiaceae</taxon>
        <taxon>Nocardia</taxon>
    </lineage>
</organism>
<accession>A0ABV8VI80</accession>
<evidence type="ECO:0000313" key="3">
    <source>
        <dbReference type="Proteomes" id="UP001595844"/>
    </source>
</evidence>
<proteinExistence type="predicted"/>
<reference evidence="3" key="1">
    <citation type="journal article" date="2019" name="Int. J. Syst. Evol. Microbiol.">
        <title>The Global Catalogue of Microorganisms (GCM) 10K type strain sequencing project: providing services to taxonomists for standard genome sequencing and annotation.</title>
        <authorList>
            <consortium name="The Broad Institute Genomics Platform"/>
            <consortium name="The Broad Institute Genome Sequencing Center for Infectious Disease"/>
            <person name="Wu L."/>
            <person name="Ma J."/>
        </authorList>
    </citation>
    <scope>NUCLEOTIDE SEQUENCE [LARGE SCALE GENOMIC DNA]</scope>
    <source>
        <strain evidence="3">IBRC-M 10490</strain>
    </source>
</reference>
<comment type="caution">
    <text evidence="2">The sequence shown here is derived from an EMBL/GenBank/DDBJ whole genome shotgun (WGS) entry which is preliminary data.</text>
</comment>